<evidence type="ECO:0000313" key="2">
    <source>
        <dbReference type="EMBL" id="ELR65851.1"/>
    </source>
</evidence>
<dbReference type="RefSeq" id="WP_007465968.1">
    <property type="nucleotide sequence ID" value="NZ_AMZO01000016.1"/>
</dbReference>
<organism evidence="2 3">
    <name type="scientific">Photobacterium marinum</name>
    <dbReference type="NCBI Taxonomy" id="1056511"/>
    <lineage>
        <taxon>Bacteria</taxon>
        <taxon>Pseudomonadati</taxon>
        <taxon>Pseudomonadota</taxon>
        <taxon>Gammaproteobacteria</taxon>
        <taxon>Vibrionales</taxon>
        <taxon>Vibrionaceae</taxon>
        <taxon>Photobacterium</taxon>
    </lineage>
</organism>
<feature type="transmembrane region" description="Helical" evidence="1">
    <location>
        <begin position="12"/>
        <end position="34"/>
    </location>
</feature>
<gene>
    <name evidence="2" type="ORF">C942_00938</name>
</gene>
<dbReference type="AlphaFoldDB" id="L8JAP1"/>
<keyword evidence="1" id="KW-0472">Membrane</keyword>
<name>L8JAP1_9GAMM</name>
<dbReference type="PATRIC" id="fig|1056511.3.peg.2431"/>
<dbReference type="OrthoDB" id="6212711at2"/>
<feature type="transmembrane region" description="Helical" evidence="1">
    <location>
        <begin position="220"/>
        <end position="239"/>
    </location>
</feature>
<dbReference type="EMBL" id="AMZO01000016">
    <property type="protein sequence ID" value="ELR65851.1"/>
    <property type="molecule type" value="Genomic_DNA"/>
</dbReference>
<proteinExistence type="predicted"/>
<evidence type="ECO:0000313" key="3">
    <source>
        <dbReference type="Proteomes" id="UP000011134"/>
    </source>
</evidence>
<protein>
    <submittedName>
        <fullName evidence="2">Uncharacterized protein</fullName>
    </submittedName>
</protein>
<keyword evidence="3" id="KW-1185">Reference proteome</keyword>
<feature type="transmembrane region" description="Helical" evidence="1">
    <location>
        <begin position="46"/>
        <end position="70"/>
    </location>
</feature>
<accession>L8JAP1</accession>
<keyword evidence="1" id="KW-1133">Transmembrane helix</keyword>
<sequence length="291" mass="33544">MKQNPFSFYDFLGYLIPGGVFTVIMSLMFTPHFFNVINEVSHKVEGGIFAGSSILVGLIVVFYIIGHLISLLSSSFVEKYLTETYGWPSKYLFSNVDAILSLSVRKYFVKLYTDVRNGCLTKKGMARKIFNHLFMGVVLFPVVAVERILNRLLGIRPSKLPKPLRIALLYKIDDFFNSSNIEINNKAVNIGYVEGDLFRFIYHSAQENSENHIPKMANYVALYGFSRNVCFVFVLIFWASLTHLNQSDWNYWYTVSFAIIASVFFYGFEKFYHRYTLEAIMACVSYSRSEN</sequence>
<comment type="caution">
    <text evidence="2">The sequence shown here is derived from an EMBL/GenBank/DDBJ whole genome shotgun (WGS) entry which is preliminary data.</text>
</comment>
<dbReference type="Proteomes" id="UP000011134">
    <property type="component" value="Unassembled WGS sequence"/>
</dbReference>
<keyword evidence="1" id="KW-0812">Transmembrane</keyword>
<feature type="transmembrane region" description="Helical" evidence="1">
    <location>
        <begin position="251"/>
        <end position="268"/>
    </location>
</feature>
<reference evidence="2 3" key="1">
    <citation type="submission" date="2012-12" db="EMBL/GenBank/DDBJ databases">
        <title>Genome Assembly of Photobacterium sp. AK15.</title>
        <authorList>
            <person name="Khatri I."/>
            <person name="Vaidya B."/>
            <person name="Srinivas T.N.R."/>
            <person name="Subramanian S."/>
            <person name="Pinnaka A."/>
        </authorList>
    </citation>
    <scope>NUCLEOTIDE SEQUENCE [LARGE SCALE GENOMIC DNA]</scope>
    <source>
        <strain evidence="2 3">AK15</strain>
    </source>
</reference>
<evidence type="ECO:0000256" key="1">
    <source>
        <dbReference type="SAM" id="Phobius"/>
    </source>
</evidence>